<dbReference type="Proteomes" id="UP000014629">
    <property type="component" value="Unassembled WGS sequence"/>
</dbReference>
<accession>S3ZBX2</accession>
<feature type="compositionally biased region" description="Basic and acidic residues" evidence="1">
    <location>
        <begin position="1"/>
        <end position="12"/>
    </location>
</feature>
<feature type="region of interest" description="Disordered" evidence="1">
    <location>
        <begin position="985"/>
        <end position="1015"/>
    </location>
</feature>
<feature type="region of interest" description="Disordered" evidence="1">
    <location>
        <begin position="293"/>
        <end position="321"/>
    </location>
</feature>
<sequence length="1212" mass="123645">MRQVEEHRHAEVPQRAVGGEEPLLYGGQRRGPVGARPPGRGHGGGPAGRGGGQVGDGLVAEDVLRGQLESGRAGARDGLDAEDGVAAQLEEVVGDADAGDAEDVGPDVGERLLVAGARGDELPLARGRVEVGGRQGAAVELAAGGQGQRVEQAEGRRHHVVGQDPVAGGPQLRRLGPDGVRGGHEVGGEARMAVGVGHGDDRGGGDLRQVEERRLDLARLDAVAAHLHLVVGAPEVVEAPVGGPAGQVAGAVHAGAGGTVGVGEEARGGEAGASCVAAGQLLAREVQLTADAGRHGPQTGVEDVGPHVGQRPAHQRPVRPLDAAGQGVDRALGGAVEVVRGHVPVPGEVAPQAGADGLAAQHQHARAVARVGEQSGGQQLPQVGGRQVEEVDAVLDDVLDQRGGVEPGRLVDQVQRVAVGQQQHALQGGVEGERRGQRHPQRPVARVGDEALAVARQEVRRGAVGHGDTLGAAGGAGGVDDVGGGVGVGRGERGGPCRVRRTGHLCARLPGRVAQRLLVQDEGRSRVVEQEPHALLGQGEVERQIAGAGLPHGEDRHDHVGGAGQAQRDQAFGAGAAGDEVVGEAGGAGVECRVVEALAPGDQGGGVRGAPGLAREQFGAGRGGDGARGRVPLVRDAPRLVRGEQGQRVQGPVRLRGGAVEEPQELVRHPLGGGRVEQVGAVLEHSGEPVAVRYELHAQVERGCLAGHGHRGDGQAVQGGRGGRVRVQQDHDVEQGVAAGLAGRADGLHQALERGVAVREGVVDGVGGGGEQVAEGAAGLHGGAQDDGVGEEAHGAFQVGAGASGRQGADGDVVLPGPAGEQGLAGGDQGGEEGGVLPGRQGAQPGRDVGGHGEVVDRACPGLLAAARPVQWQRGRHGAGQLLLPVGDLAFDPGPGELFALPHREVRVLRRHRRQVRLRTPGEGVVGGAQLFQEHTHRPAVGDDVMGGQHQDVRGVRLPQQQGAQRRVGGEVERAAVLSEERGVQHGAVDCSRPGGGVPVRRGQVPDGQRHRARRAHALRRPPVALLERGAQRLVPGHHGVEGAGEGGAIQRAGEPQGDRAVVGGVAGAEAVEEPQPLLGEGQRQRAGAVRARDAPPGRRVRCPGPARPAGCGPGPSGKAAAQRLLEVLGQGLGAVSLRRRHGRGGPYRSSWSLSPRAASSSSLSTCSSTRSARAATVRWTRTSRGVRLTPKASLARETMCRARRESPPSRR</sequence>
<name>S3ZBX2_9ACTN</name>
<organism evidence="2 3">
    <name type="scientific">Streptomyces aurantiacus JA 4570</name>
    <dbReference type="NCBI Taxonomy" id="1286094"/>
    <lineage>
        <taxon>Bacteria</taxon>
        <taxon>Bacillati</taxon>
        <taxon>Actinomycetota</taxon>
        <taxon>Actinomycetes</taxon>
        <taxon>Kitasatosporales</taxon>
        <taxon>Streptomycetaceae</taxon>
        <taxon>Streptomyces</taxon>
        <taxon>Streptomyces aurantiacus group</taxon>
    </lineage>
</organism>
<gene>
    <name evidence="2" type="ORF">STRAU_6350</name>
</gene>
<dbReference type="EMBL" id="AOPZ01000385">
    <property type="protein sequence ID" value="EPH40588.1"/>
    <property type="molecule type" value="Genomic_DNA"/>
</dbReference>
<dbReference type="PATRIC" id="fig|1286094.4.peg.6274"/>
<evidence type="ECO:0000313" key="3">
    <source>
        <dbReference type="Proteomes" id="UP000014629"/>
    </source>
</evidence>
<feature type="compositionally biased region" description="Low complexity" evidence="1">
    <location>
        <begin position="1149"/>
        <end position="1172"/>
    </location>
</feature>
<feature type="region of interest" description="Disordered" evidence="1">
    <location>
        <begin position="1"/>
        <end position="58"/>
    </location>
</feature>
<keyword evidence="3" id="KW-1185">Reference proteome</keyword>
<feature type="region of interest" description="Disordered" evidence="1">
    <location>
        <begin position="1081"/>
        <end position="1119"/>
    </location>
</feature>
<feature type="region of interest" description="Disordered" evidence="1">
    <location>
        <begin position="1191"/>
        <end position="1212"/>
    </location>
</feature>
<comment type="caution">
    <text evidence="2">The sequence shown here is derived from an EMBL/GenBank/DDBJ whole genome shotgun (WGS) entry which is preliminary data.</text>
</comment>
<evidence type="ECO:0000256" key="1">
    <source>
        <dbReference type="SAM" id="MobiDB-lite"/>
    </source>
</evidence>
<feature type="compositionally biased region" description="Basic and acidic residues" evidence="1">
    <location>
        <begin position="1199"/>
        <end position="1212"/>
    </location>
</feature>
<protein>
    <submittedName>
        <fullName evidence="2">Putative Linear gramicidin synthase subunit C</fullName>
    </submittedName>
</protein>
<feature type="compositionally biased region" description="Gly residues" evidence="1">
    <location>
        <begin position="40"/>
        <end position="55"/>
    </location>
</feature>
<dbReference type="AlphaFoldDB" id="S3ZBX2"/>
<evidence type="ECO:0000313" key="2">
    <source>
        <dbReference type="EMBL" id="EPH40588.1"/>
    </source>
</evidence>
<reference evidence="2 3" key="1">
    <citation type="submission" date="2013-02" db="EMBL/GenBank/DDBJ databases">
        <title>Draft Genome Sequence of Streptomyces aurantiacus, Which Produces Setomimycin.</title>
        <authorList>
            <person name="Gruening B.A."/>
            <person name="Praeg A."/>
            <person name="Erxleben A."/>
            <person name="Guenther S."/>
            <person name="Mueller M."/>
        </authorList>
    </citation>
    <scope>NUCLEOTIDE SEQUENCE [LARGE SCALE GENOMIC DNA]</scope>
    <source>
        <strain evidence="2 3">JA 4570</strain>
    </source>
</reference>
<feature type="region of interest" description="Disordered" evidence="1">
    <location>
        <begin position="1140"/>
        <end position="1172"/>
    </location>
</feature>
<proteinExistence type="predicted"/>
<dbReference type="AntiFam" id="ANF00178">
    <property type="entry name" value="Shadow ORF (opposite dhbF)"/>
</dbReference>
<feature type="region of interest" description="Disordered" evidence="1">
    <location>
        <begin position="425"/>
        <end position="445"/>
    </location>
</feature>
<feature type="compositionally biased region" description="Low complexity" evidence="1">
    <location>
        <begin position="26"/>
        <end position="38"/>
    </location>
</feature>